<evidence type="ECO:0000313" key="1">
    <source>
        <dbReference type="EMBL" id="MBN1573243.1"/>
    </source>
</evidence>
<evidence type="ECO:0000313" key="2">
    <source>
        <dbReference type="Proteomes" id="UP000809273"/>
    </source>
</evidence>
<sequence>MEDITRQTGEISFRVDFDGRWYGPDGKEVNEASLFFLTQNLRWDKEGFFIGMGFGPAKLIVEDVPLHVRGLDLVKKGEARHLTMTLLGGATEVLNPETLHKRGEHFYCRVRGGNIPARFIGSAVDELTKHLKEEGEDIYLVL</sequence>
<dbReference type="EMBL" id="JAFGIX010000044">
    <property type="protein sequence ID" value="MBN1573243.1"/>
    <property type="molecule type" value="Genomic_DNA"/>
</dbReference>
<protein>
    <recommendedName>
        <fullName evidence="3">DUF1285 domain-containing protein</fullName>
    </recommendedName>
</protein>
<dbReference type="AlphaFoldDB" id="A0A9D8PP96"/>
<organism evidence="1 2">
    <name type="scientific">Candidatus Zymogenus saltonus</name>
    <dbReference type="NCBI Taxonomy" id="2844893"/>
    <lineage>
        <taxon>Bacteria</taxon>
        <taxon>Deltaproteobacteria</taxon>
        <taxon>Candidatus Zymogenia</taxon>
        <taxon>Candidatus Zymogeniales</taxon>
        <taxon>Candidatus Zymogenaceae</taxon>
        <taxon>Candidatus Zymogenus</taxon>
    </lineage>
</organism>
<accession>A0A9D8PP96</accession>
<gene>
    <name evidence="1" type="ORF">JW984_08630</name>
</gene>
<reference evidence="1" key="1">
    <citation type="journal article" date="2021" name="Environ. Microbiol.">
        <title>Genomic characterization of three novel Desulfobacterota classes expand the metabolic and phylogenetic diversity of the phylum.</title>
        <authorList>
            <person name="Murphy C.L."/>
            <person name="Biggerstaff J."/>
            <person name="Eichhorn A."/>
            <person name="Ewing E."/>
            <person name="Shahan R."/>
            <person name="Soriano D."/>
            <person name="Stewart S."/>
            <person name="VanMol K."/>
            <person name="Walker R."/>
            <person name="Walters P."/>
            <person name="Elshahed M.S."/>
            <person name="Youssef N.H."/>
        </authorList>
    </citation>
    <scope>NUCLEOTIDE SEQUENCE</scope>
    <source>
        <strain evidence="1">Zod_Metabat.24</strain>
    </source>
</reference>
<reference evidence="1" key="2">
    <citation type="submission" date="2021-01" db="EMBL/GenBank/DDBJ databases">
        <authorList>
            <person name="Hahn C.R."/>
            <person name="Youssef N.H."/>
            <person name="Elshahed M."/>
        </authorList>
    </citation>
    <scope>NUCLEOTIDE SEQUENCE</scope>
    <source>
        <strain evidence="1">Zod_Metabat.24</strain>
    </source>
</reference>
<proteinExistence type="predicted"/>
<dbReference type="Proteomes" id="UP000809273">
    <property type="component" value="Unassembled WGS sequence"/>
</dbReference>
<comment type="caution">
    <text evidence="1">The sequence shown here is derived from an EMBL/GenBank/DDBJ whole genome shotgun (WGS) entry which is preliminary data.</text>
</comment>
<evidence type="ECO:0008006" key="3">
    <source>
        <dbReference type="Google" id="ProtNLM"/>
    </source>
</evidence>
<name>A0A9D8PP96_9DELT</name>